<reference evidence="2" key="1">
    <citation type="submission" date="2020-11" db="EMBL/GenBank/DDBJ databases">
        <authorList>
            <consortium name="DOE Joint Genome Institute"/>
            <person name="Ahrendt S."/>
            <person name="Riley R."/>
            <person name="Andreopoulos W."/>
            <person name="Labutti K."/>
            <person name="Pangilinan J."/>
            <person name="Ruiz-Duenas F.J."/>
            <person name="Barrasa J.M."/>
            <person name="Sanchez-Garcia M."/>
            <person name="Camarero S."/>
            <person name="Miyauchi S."/>
            <person name="Serrano A."/>
            <person name="Linde D."/>
            <person name="Babiker R."/>
            <person name="Drula E."/>
            <person name="Ayuso-Fernandez I."/>
            <person name="Pacheco R."/>
            <person name="Padilla G."/>
            <person name="Ferreira P."/>
            <person name="Barriuso J."/>
            <person name="Kellner H."/>
            <person name="Castanera R."/>
            <person name="Alfaro M."/>
            <person name="Ramirez L."/>
            <person name="Pisabarro A.G."/>
            <person name="Kuo A."/>
            <person name="Tritt A."/>
            <person name="Lipzen A."/>
            <person name="He G."/>
            <person name="Yan M."/>
            <person name="Ng V."/>
            <person name="Cullen D."/>
            <person name="Martin F."/>
            <person name="Rosso M.-N."/>
            <person name="Henrissat B."/>
            <person name="Hibbett D."/>
            <person name="Martinez A.T."/>
            <person name="Grigoriev I.V."/>
        </authorList>
    </citation>
    <scope>NUCLEOTIDE SEQUENCE</scope>
    <source>
        <strain evidence="2">ATCC 90797</strain>
    </source>
</reference>
<dbReference type="AlphaFoldDB" id="A0A9P5ZRH7"/>
<keyword evidence="3" id="KW-1185">Reference proteome</keyword>
<dbReference type="Proteomes" id="UP000807025">
    <property type="component" value="Unassembled WGS sequence"/>
</dbReference>
<dbReference type="EMBL" id="MU154598">
    <property type="protein sequence ID" value="KAF9492634.1"/>
    <property type="molecule type" value="Genomic_DNA"/>
</dbReference>
<evidence type="ECO:0000256" key="1">
    <source>
        <dbReference type="SAM" id="MobiDB-lite"/>
    </source>
</evidence>
<evidence type="ECO:0000313" key="3">
    <source>
        <dbReference type="Proteomes" id="UP000807025"/>
    </source>
</evidence>
<dbReference type="InterPro" id="IPR032675">
    <property type="entry name" value="LRR_dom_sf"/>
</dbReference>
<gene>
    <name evidence="2" type="ORF">BDN71DRAFT_1433106</name>
</gene>
<sequence length="259" mass="28842">MHANHPPALLRIRIGSQKAESPAHLTQLLDAIAASYPRLDQLHISCLTSAAPTDPKEVVDIHTIRPILKCVMLRSLELAHYYPFHLLYIDVEEIATSLPHIEALILNCSPASKASRDKLSFPALVSLAANCPKIKHLGLYLGLLKEDIPASDQNPQVRFNNLHTLCTGYSSVSNPRSVTFFLSFLCPWLTDFIQGDSWMGEGRTAKDGAKEWDEIESLLPFLASVRAHERASVLRNLPQPSTSQQAKPKCITSDDLRRY</sequence>
<comment type="caution">
    <text evidence="2">The sequence shown here is derived from an EMBL/GenBank/DDBJ whole genome shotgun (WGS) entry which is preliminary data.</text>
</comment>
<protein>
    <submittedName>
        <fullName evidence="2">Uncharacterized protein</fullName>
    </submittedName>
</protein>
<feature type="region of interest" description="Disordered" evidence="1">
    <location>
        <begin position="235"/>
        <end position="259"/>
    </location>
</feature>
<name>A0A9P5ZRH7_PLEER</name>
<dbReference type="Gene3D" id="3.80.10.10">
    <property type="entry name" value="Ribonuclease Inhibitor"/>
    <property type="match status" value="1"/>
</dbReference>
<organism evidence="2 3">
    <name type="scientific">Pleurotus eryngii</name>
    <name type="common">Boletus of the steppes</name>
    <dbReference type="NCBI Taxonomy" id="5323"/>
    <lineage>
        <taxon>Eukaryota</taxon>
        <taxon>Fungi</taxon>
        <taxon>Dikarya</taxon>
        <taxon>Basidiomycota</taxon>
        <taxon>Agaricomycotina</taxon>
        <taxon>Agaricomycetes</taxon>
        <taxon>Agaricomycetidae</taxon>
        <taxon>Agaricales</taxon>
        <taxon>Pleurotineae</taxon>
        <taxon>Pleurotaceae</taxon>
        <taxon>Pleurotus</taxon>
    </lineage>
</organism>
<accession>A0A9P5ZRH7</accession>
<proteinExistence type="predicted"/>
<dbReference type="OrthoDB" id="3258386at2759"/>
<evidence type="ECO:0000313" key="2">
    <source>
        <dbReference type="EMBL" id="KAF9492634.1"/>
    </source>
</evidence>